<accession>A0A1B2HAQ5</accession>
<dbReference type="PANTHER" id="PTHR46832">
    <property type="entry name" value="5'-METHYLTHIOADENOSINE/S-ADENOSYLHOMOCYSTEINE NUCLEOSIDASE"/>
    <property type="match status" value="1"/>
</dbReference>
<feature type="region of interest" description="Disordered" evidence="1">
    <location>
        <begin position="243"/>
        <end position="268"/>
    </location>
</feature>
<dbReference type="Pfam" id="PF01048">
    <property type="entry name" value="PNP_UDP_1"/>
    <property type="match status" value="1"/>
</dbReference>
<dbReference type="GO" id="GO:0005829">
    <property type="term" value="C:cytosol"/>
    <property type="evidence" value="ECO:0007669"/>
    <property type="project" value="TreeGrafter"/>
</dbReference>
<feature type="domain" description="Nucleoside phosphorylase" evidence="2">
    <location>
        <begin position="2"/>
        <end position="229"/>
    </location>
</feature>
<dbReference type="Proteomes" id="UP000093053">
    <property type="component" value="Chromosome"/>
</dbReference>
<dbReference type="Gene3D" id="3.40.50.1580">
    <property type="entry name" value="Nucleoside phosphorylase domain"/>
    <property type="match status" value="1"/>
</dbReference>
<dbReference type="RefSeq" id="WP_065913213.1">
    <property type="nucleotide sequence ID" value="NZ_CP016793.1"/>
</dbReference>
<reference evidence="3 4" key="1">
    <citation type="submission" date="2016-07" db="EMBL/GenBank/DDBJ databases">
        <title>Complete genome sequence of the Lentzea guizhouensis DHS C013.</title>
        <authorList>
            <person name="Cao C."/>
        </authorList>
    </citation>
    <scope>NUCLEOTIDE SEQUENCE [LARGE SCALE GENOMIC DNA]</scope>
    <source>
        <strain evidence="3 4">DHS C013</strain>
    </source>
</reference>
<protein>
    <recommendedName>
        <fullName evidence="2">Nucleoside phosphorylase domain-containing protein</fullName>
    </recommendedName>
</protein>
<name>A0A1B2HAQ5_9PSEU</name>
<dbReference type="GO" id="GO:0008782">
    <property type="term" value="F:adenosylhomocysteine nucleosidase activity"/>
    <property type="evidence" value="ECO:0007669"/>
    <property type="project" value="TreeGrafter"/>
</dbReference>
<organism evidence="3 4">
    <name type="scientific">Lentzea guizhouensis</name>
    <dbReference type="NCBI Taxonomy" id="1586287"/>
    <lineage>
        <taxon>Bacteria</taxon>
        <taxon>Bacillati</taxon>
        <taxon>Actinomycetota</taxon>
        <taxon>Actinomycetes</taxon>
        <taxon>Pseudonocardiales</taxon>
        <taxon>Pseudonocardiaceae</taxon>
        <taxon>Lentzea</taxon>
    </lineage>
</organism>
<dbReference type="GO" id="GO:0008930">
    <property type="term" value="F:methylthioadenosine nucleosidase activity"/>
    <property type="evidence" value="ECO:0007669"/>
    <property type="project" value="TreeGrafter"/>
</dbReference>
<dbReference type="CDD" id="cd09008">
    <property type="entry name" value="MTAN"/>
    <property type="match status" value="1"/>
</dbReference>
<proteinExistence type="predicted"/>
<dbReference type="EMBL" id="CP016793">
    <property type="protein sequence ID" value="ANZ34793.1"/>
    <property type="molecule type" value="Genomic_DNA"/>
</dbReference>
<dbReference type="InterPro" id="IPR035994">
    <property type="entry name" value="Nucleoside_phosphorylase_sf"/>
</dbReference>
<dbReference type="OrthoDB" id="44283at2"/>
<dbReference type="SUPFAM" id="SSF53167">
    <property type="entry name" value="Purine and uridine phosphorylases"/>
    <property type="match status" value="1"/>
</dbReference>
<gene>
    <name evidence="3" type="ORF">BBK82_00585</name>
</gene>
<dbReference type="PANTHER" id="PTHR46832:SF1">
    <property type="entry name" value="5'-METHYLTHIOADENOSINE_S-ADENOSYLHOMOCYSTEINE NUCLEOSIDASE"/>
    <property type="match status" value="1"/>
</dbReference>
<keyword evidence="4" id="KW-1185">Reference proteome</keyword>
<dbReference type="InterPro" id="IPR000845">
    <property type="entry name" value="Nucleoside_phosphorylase_d"/>
</dbReference>
<dbReference type="GO" id="GO:0009116">
    <property type="term" value="P:nucleoside metabolic process"/>
    <property type="evidence" value="ECO:0007669"/>
    <property type="project" value="InterPro"/>
</dbReference>
<dbReference type="GO" id="GO:0019284">
    <property type="term" value="P:L-methionine salvage from S-adenosylmethionine"/>
    <property type="evidence" value="ECO:0007669"/>
    <property type="project" value="TreeGrafter"/>
</dbReference>
<evidence type="ECO:0000256" key="1">
    <source>
        <dbReference type="SAM" id="MobiDB-lite"/>
    </source>
</evidence>
<dbReference type="AlphaFoldDB" id="A0A1B2HAQ5"/>
<feature type="compositionally biased region" description="Polar residues" evidence="1">
    <location>
        <begin position="248"/>
        <end position="268"/>
    </location>
</feature>
<dbReference type="STRING" id="1586287.BBK82_00585"/>
<evidence type="ECO:0000313" key="3">
    <source>
        <dbReference type="EMBL" id="ANZ34793.1"/>
    </source>
</evidence>
<sequence>MIVMLTALEVEYAAVRAHLSGIATHHHPSGTLFEVGTAGGQEIAIALTGMGNSSAATITERAITRFEPDLVMFVGVAGGLRDWLELGEVVVASRVYGYHGGRETADGFHARPRAWDMPHDVEQLARSIVRGGAWCENPPEVHFEPIAAGEVVLNSTESPLAKQIHHHYNDAVAVEMESAGVANAAHLNMATPSVTVRGISDLVDDKDVTDKQGWQPKAAANAAAFAVALAGALAQARGHQRKARPVGGTTNNFHNHGTVGQQIGTTGSPRDRLDAITAAVVHAHNTGQMDTAWFTTAMVALDNLRNSSAPLDLRPLKALLGGVPALRPVLDTIVDD</sequence>
<evidence type="ECO:0000313" key="4">
    <source>
        <dbReference type="Proteomes" id="UP000093053"/>
    </source>
</evidence>
<dbReference type="KEGG" id="led:BBK82_00585"/>
<evidence type="ECO:0000259" key="2">
    <source>
        <dbReference type="Pfam" id="PF01048"/>
    </source>
</evidence>